<dbReference type="InterPro" id="IPR001173">
    <property type="entry name" value="Glyco_trans_2-like"/>
</dbReference>
<evidence type="ECO:0000259" key="1">
    <source>
        <dbReference type="Pfam" id="PF00535"/>
    </source>
</evidence>
<reference evidence="2 3" key="1">
    <citation type="submission" date="2018-06" db="EMBL/GenBank/DDBJ databases">
        <title>Genomic Encyclopedia of Archaeal and Bacterial Type Strains, Phase II (KMG-II): from individual species to whole genera.</title>
        <authorList>
            <person name="Goeker M."/>
        </authorList>
    </citation>
    <scope>NUCLEOTIDE SEQUENCE [LARGE SCALE GENOMIC DNA]</scope>
    <source>
        <strain evidence="2 3">DSM 6779</strain>
    </source>
</reference>
<dbReference type="Gene3D" id="3.90.550.10">
    <property type="entry name" value="Spore Coat Polysaccharide Biosynthesis Protein SpsA, Chain A"/>
    <property type="match status" value="1"/>
</dbReference>
<dbReference type="EMBL" id="QKZK01000005">
    <property type="protein sequence ID" value="PZX19166.1"/>
    <property type="molecule type" value="Genomic_DNA"/>
</dbReference>
<dbReference type="SUPFAM" id="SSF53448">
    <property type="entry name" value="Nucleotide-diphospho-sugar transferases"/>
    <property type="match status" value="1"/>
</dbReference>
<dbReference type="InterPro" id="IPR029044">
    <property type="entry name" value="Nucleotide-diphossugar_trans"/>
</dbReference>
<dbReference type="AlphaFoldDB" id="A0A2W7P151"/>
<dbReference type="RefSeq" id="WP_111444549.1">
    <property type="nucleotide sequence ID" value="NZ_QKZK01000005.1"/>
</dbReference>
<evidence type="ECO:0000313" key="2">
    <source>
        <dbReference type="EMBL" id="PZX19166.1"/>
    </source>
</evidence>
<keyword evidence="2" id="KW-0808">Transferase</keyword>
<dbReference type="OrthoDB" id="9802649at2"/>
<dbReference type="CDD" id="cd00761">
    <property type="entry name" value="Glyco_tranf_GTA_type"/>
    <property type="match status" value="1"/>
</dbReference>
<keyword evidence="3" id="KW-1185">Reference proteome</keyword>
<name>A0A2W7P151_9BACT</name>
<protein>
    <submittedName>
        <fullName evidence="2">Glycosyltransferase involved in cell wall biosynthesis</fullName>
    </submittedName>
</protein>
<dbReference type="PANTHER" id="PTHR22916:SF3">
    <property type="entry name" value="UDP-GLCNAC:BETAGAL BETA-1,3-N-ACETYLGLUCOSAMINYLTRANSFERASE-LIKE PROTEIN 1"/>
    <property type="match status" value="1"/>
</dbReference>
<proteinExistence type="predicted"/>
<dbReference type="PANTHER" id="PTHR22916">
    <property type="entry name" value="GLYCOSYLTRANSFERASE"/>
    <property type="match status" value="1"/>
</dbReference>
<accession>A0A2W7P151</accession>
<dbReference type="GO" id="GO:0016758">
    <property type="term" value="F:hexosyltransferase activity"/>
    <property type="evidence" value="ECO:0007669"/>
    <property type="project" value="UniProtKB-ARBA"/>
</dbReference>
<feature type="domain" description="Glycosyltransferase 2-like" evidence="1">
    <location>
        <begin position="7"/>
        <end position="181"/>
    </location>
</feature>
<dbReference type="Proteomes" id="UP000249239">
    <property type="component" value="Unassembled WGS sequence"/>
</dbReference>
<evidence type="ECO:0000313" key="3">
    <source>
        <dbReference type="Proteomes" id="UP000249239"/>
    </source>
</evidence>
<gene>
    <name evidence="2" type="ORF">LX69_00833</name>
</gene>
<dbReference type="Pfam" id="PF00535">
    <property type="entry name" value="Glycos_transf_2"/>
    <property type="match status" value="1"/>
</dbReference>
<sequence length="323" mass="36858">MEKNLVSILIPVYNRANIVSDSIESALNQTYKNIEIIIVDNCSTDETWNILTQYALLDGRIQIFRNEKNIGPVRNWISCVEKAKGEFSKILWSDDIMHESFIEKALPFLKNHDVGFVYSQASIFSGINQTSATDILFRSFPNSGTYNSLIFINGIYSTATFEGKFPYSPGCALFRTDSIRKNLILNFPNKYHVDFSKEAIGNDLMLFLLTASDYPKFGYINECLNYFRAHAGSISTNSSSKLELIYLLSKAIFFDKTAIDLDQSSIRNFNSYLMYAFCGGTNILGEKSLKSFYKSNTYKLNTSLYLKLKCKKFINYLQFTNNS</sequence>
<comment type="caution">
    <text evidence="2">The sequence shown here is derived from an EMBL/GenBank/DDBJ whole genome shotgun (WGS) entry which is preliminary data.</text>
</comment>
<organism evidence="2 3">
    <name type="scientific">Breznakibacter xylanolyticus</name>
    <dbReference type="NCBI Taxonomy" id="990"/>
    <lineage>
        <taxon>Bacteria</taxon>
        <taxon>Pseudomonadati</taxon>
        <taxon>Bacteroidota</taxon>
        <taxon>Bacteroidia</taxon>
        <taxon>Marinilabiliales</taxon>
        <taxon>Marinilabiliaceae</taxon>
        <taxon>Breznakibacter</taxon>
    </lineage>
</organism>